<protein>
    <recommendedName>
        <fullName evidence="4 11">Diacylglycerol O-acyltransferase</fullName>
        <ecNumber evidence="4 11">2.3.1.20</ecNumber>
    </recommendedName>
</protein>
<dbReference type="OrthoDB" id="9810950at2"/>
<dbReference type="Gene3D" id="3.30.559.30">
    <property type="entry name" value="Nonribosomal peptide synthetase, condensation domain"/>
    <property type="match status" value="1"/>
</dbReference>
<dbReference type="GO" id="GO:0005886">
    <property type="term" value="C:plasma membrane"/>
    <property type="evidence" value="ECO:0007669"/>
    <property type="project" value="TreeGrafter"/>
</dbReference>
<dbReference type="GO" id="GO:0019432">
    <property type="term" value="P:triglyceride biosynthetic process"/>
    <property type="evidence" value="ECO:0007669"/>
    <property type="project" value="UniProtKB-UniPathway"/>
</dbReference>
<dbReference type="Pfam" id="PF06974">
    <property type="entry name" value="WS_DGAT_C"/>
    <property type="match status" value="1"/>
</dbReference>
<dbReference type="GO" id="GO:0001666">
    <property type="term" value="P:response to hypoxia"/>
    <property type="evidence" value="ECO:0007669"/>
    <property type="project" value="TreeGrafter"/>
</dbReference>
<evidence type="ECO:0000256" key="9">
    <source>
        <dbReference type="ARBA" id="ARBA00023315"/>
    </source>
</evidence>
<organism evidence="15 16">
    <name type="scientific">Actinokineospora iranica</name>
    <dbReference type="NCBI Taxonomy" id="1271860"/>
    <lineage>
        <taxon>Bacteria</taxon>
        <taxon>Bacillati</taxon>
        <taxon>Actinomycetota</taxon>
        <taxon>Actinomycetes</taxon>
        <taxon>Pseudonocardiales</taxon>
        <taxon>Pseudonocardiaceae</taxon>
        <taxon>Actinokineospora</taxon>
    </lineage>
</organism>
<keyword evidence="9 11" id="KW-0012">Acyltransferase</keyword>
<comment type="pathway">
    <text evidence="2">Lipid metabolism.</text>
</comment>
<dbReference type="Proteomes" id="UP000199501">
    <property type="component" value="Unassembled WGS sequence"/>
</dbReference>
<feature type="domain" description="O-acyltransferase WSD1-like N-terminal" evidence="13">
    <location>
        <begin position="7"/>
        <end position="260"/>
    </location>
</feature>
<accession>A0A1G6W8K5</accession>
<evidence type="ECO:0000256" key="7">
    <source>
        <dbReference type="ARBA" id="ARBA00022798"/>
    </source>
</evidence>
<evidence type="ECO:0000256" key="8">
    <source>
        <dbReference type="ARBA" id="ARBA00023098"/>
    </source>
</evidence>
<dbReference type="GO" id="GO:0071731">
    <property type="term" value="P:response to nitric oxide"/>
    <property type="evidence" value="ECO:0007669"/>
    <property type="project" value="TreeGrafter"/>
</dbReference>
<dbReference type="InterPro" id="IPR004255">
    <property type="entry name" value="O-acyltransferase_WSD1_N"/>
</dbReference>
<dbReference type="InterPro" id="IPR009721">
    <property type="entry name" value="O-acyltransferase_WSD1_C"/>
</dbReference>
<dbReference type="PANTHER" id="PTHR31650:SF1">
    <property type="entry name" value="WAX ESTER SYNTHASE_DIACYLGLYCEROL ACYLTRANSFERASE 4-RELATED"/>
    <property type="match status" value="1"/>
</dbReference>
<keyword evidence="8 11" id="KW-0443">Lipid metabolism</keyword>
<evidence type="ECO:0000313" key="15">
    <source>
        <dbReference type="EMBL" id="SDD61385.1"/>
    </source>
</evidence>
<reference evidence="16" key="1">
    <citation type="submission" date="2016-10" db="EMBL/GenBank/DDBJ databases">
        <authorList>
            <person name="Varghese N."/>
            <person name="Submissions S."/>
        </authorList>
    </citation>
    <scope>NUCLEOTIDE SEQUENCE [LARGE SCALE GENOMIC DNA]</scope>
    <source>
        <strain evidence="16">IBRC-M 10403</strain>
    </source>
</reference>
<dbReference type="InterPro" id="IPR045034">
    <property type="entry name" value="O-acyltransferase_WSD1-like"/>
</dbReference>
<evidence type="ECO:0000256" key="5">
    <source>
        <dbReference type="ARBA" id="ARBA00022516"/>
    </source>
</evidence>
<evidence type="ECO:0000259" key="14">
    <source>
        <dbReference type="Pfam" id="PF06974"/>
    </source>
</evidence>
<comment type="catalytic activity">
    <reaction evidence="10 11">
        <text>an acyl-CoA + a 1,2-diacyl-sn-glycerol = a triacyl-sn-glycerol + CoA</text>
        <dbReference type="Rhea" id="RHEA:10868"/>
        <dbReference type="ChEBI" id="CHEBI:17815"/>
        <dbReference type="ChEBI" id="CHEBI:57287"/>
        <dbReference type="ChEBI" id="CHEBI:58342"/>
        <dbReference type="ChEBI" id="CHEBI:64615"/>
        <dbReference type="EC" id="2.3.1.20"/>
    </reaction>
</comment>
<dbReference type="AlphaFoldDB" id="A0A1G6W8K5"/>
<evidence type="ECO:0000313" key="16">
    <source>
        <dbReference type="Proteomes" id="UP000199501"/>
    </source>
</evidence>
<keyword evidence="6 11" id="KW-0808">Transferase</keyword>
<keyword evidence="7 11" id="KW-0319">Glycerol metabolism</keyword>
<dbReference type="Gene3D" id="3.30.559.10">
    <property type="entry name" value="Chloramphenicol acetyltransferase-like domain"/>
    <property type="match status" value="1"/>
</dbReference>
<dbReference type="EMBL" id="FMZZ01000014">
    <property type="protein sequence ID" value="SDD61385.1"/>
    <property type="molecule type" value="Genomic_DNA"/>
</dbReference>
<dbReference type="InterPro" id="IPR023213">
    <property type="entry name" value="CAT-like_dom_sf"/>
</dbReference>
<evidence type="ECO:0000256" key="2">
    <source>
        <dbReference type="ARBA" id="ARBA00005189"/>
    </source>
</evidence>
<evidence type="ECO:0000256" key="10">
    <source>
        <dbReference type="ARBA" id="ARBA00048109"/>
    </source>
</evidence>
<evidence type="ECO:0000256" key="4">
    <source>
        <dbReference type="ARBA" id="ARBA00013244"/>
    </source>
</evidence>
<dbReference type="PANTHER" id="PTHR31650">
    <property type="entry name" value="O-ACYLTRANSFERASE (WSD1-LIKE) FAMILY PROTEIN"/>
    <property type="match status" value="1"/>
</dbReference>
<dbReference type="Pfam" id="PF03007">
    <property type="entry name" value="WS_DGAT_cat"/>
    <property type="match status" value="1"/>
</dbReference>
<evidence type="ECO:0000256" key="12">
    <source>
        <dbReference type="SAM" id="MobiDB-lite"/>
    </source>
</evidence>
<comment type="similarity">
    <text evidence="3 11">Belongs to the long-chain O-acyltransferase family.</text>
</comment>
<evidence type="ECO:0000256" key="11">
    <source>
        <dbReference type="RuleBase" id="RU361241"/>
    </source>
</evidence>
<keyword evidence="5 11" id="KW-0444">Lipid biosynthesis</keyword>
<gene>
    <name evidence="15" type="ORF">SAMN05216174_11434</name>
</gene>
<proteinExistence type="inferred from homology"/>
<dbReference type="InterPro" id="IPR014292">
    <property type="entry name" value="Acyl_transf_WS/DGAT"/>
</dbReference>
<dbReference type="GO" id="GO:0006071">
    <property type="term" value="P:glycerol metabolic process"/>
    <property type="evidence" value="ECO:0007669"/>
    <property type="project" value="UniProtKB-KW"/>
</dbReference>
<dbReference type="EC" id="2.3.1.20" evidence="4 11"/>
<evidence type="ECO:0000256" key="3">
    <source>
        <dbReference type="ARBA" id="ARBA00009587"/>
    </source>
</evidence>
<dbReference type="RefSeq" id="WP_091455260.1">
    <property type="nucleotide sequence ID" value="NZ_FMZZ01000014.1"/>
</dbReference>
<comment type="pathway">
    <text evidence="1 11">Glycerolipid metabolism; triacylglycerol biosynthesis.</text>
</comment>
<sequence length="455" mass="48904">MPMMPVTDSVFLLGESREHPLHVGGLQLFELPDGAGQEYVGGLHRELLTHSVAGLFRRRLRGPIGSLGQWAWADDDRLDLEYHLRLSALPAPGRVRELLELVSRLHGSLLDRHRPLWESHLVEGLQGNRFAVYTKVHHALLDGVSALRMLQRSLSTDPAERGMRPPWAPRPGQTGSSTSPAHRLATVAHAVRDLAGMGPVMVKYVNQVFREQSATLPFEAPKTMFNVPITGARRFAAQGWPLERVRAIGAATGTTVNDVVLAMCAGALRQYLLELGALPDKPLVAAVPISLRGDRDGAGGTGGNAVGLILATLATDLAEPAERLRAIAASTRRGKAFYQGMSPLQITALSAIPLAPLAVALLPGAVRIAPPAFNVLISNVPGPRAPLYWNGARMQGLYPVSVPYEGQALNITATSYAGSLEFGLTGCRRSVPHLQRLLTHLDTALGALEKQVLTP</sequence>
<dbReference type="NCBIfam" id="TIGR02946">
    <property type="entry name" value="acyl_WS_DGAT"/>
    <property type="match status" value="1"/>
</dbReference>
<dbReference type="STRING" id="1271860.SAMN05216174_11434"/>
<dbReference type="SUPFAM" id="SSF52777">
    <property type="entry name" value="CoA-dependent acyltransferases"/>
    <property type="match status" value="2"/>
</dbReference>
<dbReference type="GO" id="GO:0051701">
    <property type="term" value="P:biological process involved in interaction with host"/>
    <property type="evidence" value="ECO:0007669"/>
    <property type="project" value="TreeGrafter"/>
</dbReference>
<evidence type="ECO:0000256" key="6">
    <source>
        <dbReference type="ARBA" id="ARBA00022679"/>
    </source>
</evidence>
<dbReference type="UniPathway" id="UPA00282"/>
<dbReference type="GO" id="GO:0004144">
    <property type="term" value="F:diacylglycerol O-acyltransferase activity"/>
    <property type="evidence" value="ECO:0007669"/>
    <property type="project" value="UniProtKB-EC"/>
</dbReference>
<keyword evidence="16" id="KW-1185">Reference proteome</keyword>
<evidence type="ECO:0000256" key="1">
    <source>
        <dbReference type="ARBA" id="ARBA00004771"/>
    </source>
</evidence>
<evidence type="ECO:0000259" key="13">
    <source>
        <dbReference type="Pfam" id="PF03007"/>
    </source>
</evidence>
<feature type="domain" description="O-acyltransferase WSD1 C-terminal" evidence="14">
    <location>
        <begin position="303"/>
        <end position="448"/>
    </location>
</feature>
<name>A0A1G6W8K5_9PSEU</name>
<feature type="region of interest" description="Disordered" evidence="12">
    <location>
        <begin position="155"/>
        <end position="180"/>
    </location>
</feature>